<dbReference type="EC" id="2.7.11.1" evidence="1"/>
<feature type="transmembrane region" description="Helical" evidence="10">
    <location>
        <begin position="328"/>
        <end position="349"/>
    </location>
</feature>
<keyword evidence="10" id="KW-0812">Transmembrane</keyword>
<evidence type="ECO:0000256" key="1">
    <source>
        <dbReference type="ARBA" id="ARBA00012513"/>
    </source>
</evidence>
<keyword evidence="9" id="KW-0802">TPR repeat</keyword>
<keyword evidence="3" id="KW-0808">Transferase</keyword>
<accession>A0A367R7L4</accession>
<keyword evidence="4" id="KW-0547">Nucleotide-binding</keyword>
<evidence type="ECO:0000256" key="7">
    <source>
        <dbReference type="ARBA" id="ARBA00047899"/>
    </source>
</evidence>
<gene>
    <name evidence="12" type="ORF">A6769_29310</name>
</gene>
<proteinExistence type="predicted"/>
<dbReference type="InterPro" id="IPR019734">
    <property type="entry name" value="TPR_rpt"/>
</dbReference>
<protein>
    <recommendedName>
        <fullName evidence="1">non-specific serine/threonine protein kinase</fullName>
        <ecNumber evidence="1">2.7.11.1</ecNumber>
    </recommendedName>
</protein>
<evidence type="ECO:0000256" key="2">
    <source>
        <dbReference type="ARBA" id="ARBA00022527"/>
    </source>
</evidence>
<dbReference type="InterPro" id="IPR000719">
    <property type="entry name" value="Prot_kinase_dom"/>
</dbReference>
<dbReference type="InterPro" id="IPR011990">
    <property type="entry name" value="TPR-like_helical_dom_sf"/>
</dbReference>
<dbReference type="Gene3D" id="1.25.40.10">
    <property type="entry name" value="Tetratricopeptide repeat domain"/>
    <property type="match status" value="2"/>
</dbReference>
<dbReference type="InterPro" id="IPR008271">
    <property type="entry name" value="Ser/Thr_kinase_AS"/>
</dbReference>
<evidence type="ECO:0000313" key="13">
    <source>
        <dbReference type="Proteomes" id="UP000252085"/>
    </source>
</evidence>
<keyword evidence="6" id="KW-0067">ATP-binding</keyword>
<dbReference type="NCBIfam" id="NF045510">
    <property type="entry name" value="4Cys_prefix_kin"/>
    <property type="match status" value="1"/>
</dbReference>
<dbReference type="SMART" id="SM00220">
    <property type="entry name" value="S_TKc"/>
    <property type="match status" value="1"/>
</dbReference>
<dbReference type="CDD" id="cd14014">
    <property type="entry name" value="STKc_PknB_like"/>
    <property type="match status" value="1"/>
</dbReference>
<reference evidence="12 13" key="1">
    <citation type="submission" date="2016-04" db="EMBL/GenBank/DDBJ databases">
        <authorList>
            <person name="Evans L.H."/>
            <person name="Alamgir A."/>
            <person name="Owens N."/>
            <person name="Weber N.D."/>
            <person name="Virtaneva K."/>
            <person name="Barbian K."/>
            <person name="Babar A."/>
            <person name="Rosenke K."/>
        </authorList>
    </citation>
    <scope>NUCLEOTIDE SEQUENCE [LARGE SCALE GENOMIC DNA]</scope>
    <source>
        <strain evidence="12">NIES-2108</strain>
    </source>
</reference>
<dbReference type="PANTHER" id="PTHR24363">
    <property type="entry name" value="SERINE/THREONINE PROTEIN KINASE"/>
    <property type="match status" value="1"/>
</dbReference>
<dbReference type="SUPFAM" id="SSF81901">
    <property type="entry name" value="HCP-like"/>
    <property type="match status" value="1"/>
</dbReference>
<comment type="catalytic activity">
    <reaction evidence="7">
        <text>L-threonyl-[protein] + ATP = O-phospho-L-threonyl-[protein] + ADP + H(+)</text>
        <dbReference type="Rhea" id="RHEA:46608"/>
        <dbReference type="Rhea" id="RHEA-COMP:11060"/>
        <dbReference type="Rhea" id="RHEA-COMP:11605"/>
        <dbReference type="ChEBI" id="CHEBI:15378"/>
        <dbReference type="ChEBI" id="CHEBI:30013"/>
        <dbReference type="ChEBI" id="CHEBI:30616"/>
        <dbReference type="ChEBI" id="CHEBI:61977"/>
        <dbReference type="ChEBI" id="CHEBI:456216"/>
        <dbReference type="EC" id="2.7.11.1"/>
    </reaction>
</comment>
<comment type="catalytic activity">
    <reaction evidence="8">
        <text>L-seryl-[protein] + ATP = O-phospho-L-seryl-[protein] + ADP + H(+)</text>
        <dbReference type="Rhea" id="RHEA:17989"/>
        <dbReference type="Rhea" id="RHEA-COMP:9863"/>
        <dbReference type="Rhea" id="RHEA-COMP:11604"/>
        <dbReference type="ChEBI" id="CHEBI:15378"/>
        <dbReference type="ChEBI" id="CHEBI:29999"/>
        <dbReference type="ChEBI" id="CHEBI:30616"/>
        <dbReference type="ChEBI" id="CHEBI:83421"/>
        <dbReference type="ChEBI" id="CHEBI:456216"/>
        <dbReference type="EC" id="2.7.11.1"/>
    </reaction>
</comment>
<dbReference type="Pfam" id="PF00069">
    <property type="entry name" value="Pkinase"/>
    <property type="match status" value="1"/>
</dbReference>
<keyword evidence="10" id="KW-0472">Membrane</keyword>
<dbReference type="SMART" id="SM00028">
    <property type="entry name" value="TPR"/>
    <property type="match status" value="5"/>
</dbReference>
<feature type="domain" description="Protein kinase" evidence="11">
    <location>
        <begin position="38"/>
        <end position="314"/>
    </location>
</feature>
<name>A0A367R7L4_NOSPU</name>
<evidence type="ECO:0000256" key="5">
    <source>
        <dbReference type="ARBA" id="ARBA00022777"/>
    </source>
</evidence>
<dbReference type="AlphaFoldDB" id="A0A367R7L4"/>
<evidence type="ECO:0000256" key="6">
    <source>
        <dbReference type="ARBA" id="ARBA00022840"/>
    </source>
</evidence>
<organism evidence="12 13">
    <name type="scientific">Nostoc punctiforme NIES-2108</name>
    <dbReference type="NCBI Taxonomy" id="1356359"/>
    <lineage>
        <taxon>Bacteria</taxon>
        <taxon>Bacillati</taxon>
        <taxon>Cyanobacteriota</taxon>
        <taxon>Cyanophyceae</taxon>
        <taxon>Nostocales</taxon>
        <taxon>Nostocaceae</taxon>
        <taxon>Nostoc</taxon>
    </lineage>
</organism>
<keyword evidence="10" id="KW-1133">Transmembrane helix</keyword>
<dbReference type="Pfam" id="PF13432">
    <property type="entry name" value="TPR_16"/>
    <property type="match status" value="1"/>
</dbReference>
<dbReference type="PROSITE" id="PS50005">
    <property type="entry name" value="TPR"/>
    <property type="match status" value="2"/>
</dbReference>
<dbReference type="GO" id="GO:0005524">
    <property type="term" value="F:ATP binding"/>
    <property type="evidence" value="ECO:0007669"/>
    <property type="project" value="UniProtKB-KW"/>
</dbReference>
<evidence type="ECO:0000256" key="8">
    <source>
        <dbReference type="ARBA" id="ARBA00048679"/>
    </source>
</evidence>
<evidence type="ECO:0000259" key="11">
    <source>
        <dbReference type="PROSITE" id="PS50011"/>
    </source>
</evidence>
<dbReference type="PROSITE" id="PS50011">
    <property type="entry name" value="PROTEIN_KINASE_DOM"/>
    <property type="match status" value="1"/>
</dbReference>
<dbReference type="SUPFAM" id="SSF56112">
    <property type="entry name" value="Protein kinase-like (PK-like)"/>
    <property type="match status" value="1"/>
</dbReference>
<sequence length="650" mass="74563">MSYCINPFCKERHNPDEQEICLSCGNPLLINGRIRLVRPLTFIYGKFNYTDVFEVEDIGINSSESQTRILKVLYWNDDTKYAELFHREALILQSLKHPGIPKSHREDYFTFTLNDDLLKLPCIIMQKFEGENLKQWIESHGKITEKLAYNWLFQLIEILDLVHRSGFFHRDIKPENIICQPNGELALVDFGGAREITKTYLAKVSTSGGTSTVTSLGYEVTAVRTACYSPLEQINGQAVPQSDFYALGRTLVYSVTGIPLIKIKSDDETGKLLWRDKAQHIDKNIADLIDDLMAPFPGQRPQSTQVIIQRLERLPLQTKIQRLVKSKLFKISLGILGIFGILGIIYSSLPLVANYYLNGGKKAYQENKFDEAKNDFKKAVQLNSKLNTVVADYLLIQGKKAYTENQLAQADKNFQGAVSFNHELTYSISSFYFEQGFRHQNEPNIARKNYELAIIYNPKDDTAHNNLAIACQQLYDYNCVKKTYERIFKLKPNKWESHYRLGDFYDGQGEYDLAEKQYEIAIRSSDQAIFAVAALARLKNKKGDYKAAATLALNGLQKTKNKELQASLYKDLGWSRLMENKLTEAERYLEKATKLDSERTDAYCLLSQIEESLGQLNYARAYIDACILTKSSLPEVFRWRQELLDRILDK</sequence>
<dbReference type="PANTHER" id="PTHR24363:SF0">
    <property type="entry name" value="SERINE_THREONINE KINASE LIKE DOMAIN CONTAINING 1"/>
    <property type="match status" value="1"/>
</dbReference>
<comment type="caution">
    <text evidence="12">The sequence shown here is derived from an EMBL/GenBank/DDBJ whole genome shotgun (WGS) entry which is preliminary data.</text>
</comment>
<evidence type="ECO:0000256" key="4">
    <source>
        <dbReference type="ARBA" id="ARBA00022741"/>
    </source>
</evidence>
<dbReference type="GO" id="GO:0004674">
    <property type="term" value="F:protein serine/threonine kinase activity"/>
    <property type="evidence" value="ECO:0007669"/>
    <property type="project" value="UniProtKB-KW"/>
</dbReference>
<keyword evidence="2" id="KW-0723">Serine/threonine-protein kinase</keyword>
<evidence type="ECO:0000256" key="9">
    <source>
        <dbReference type="PROSITE-ProRule" id="PRU00339"/>
    </source>
</evidence>
<dbReference type="EMBL" id="LXQE01000170">
    <property type="protein sequence ID" value="RCJ31920.1"/>
    <property type="molecule type" value="Genomic_DNA"/>
</dbReference>
<evidence type="ECO:0000256" key="3">
    <source>
        <dbReference type="ARBA" id="ARBA00022679"/>
    </source>
</evidence>
<dbReference type="Gene3D" id="1.10.510.10">
    <property type="entry name" value="Transferase(Phosphotransferase) domain 1"/>
    <property type="match status" value="1"/>
</dbReference>
<feature type="repeat" description="TPR" evidence="9">
    <location>
        <begin position="566"/>
        <end position="599"/>
    </location>
</feature>
<keyword evidence="5 12" id="KW-0418">Kinase</keyword>
<dbReference type="InterPro" id="IPR011009">
    <property type="entry name" value="Kinase-like_dom_sf"/>
</dbReference>
<evidence type="ECO:0000256" key="10">
    <source>
        <dbReference type="SAM" id="Phobius"/>
    </source>
</evidence>
<dbReference type="Proteomes" id="UP000252085">
    <property type="component" value="Unassembled WGS sequence"/>
</dbReference>
<feature type="repeat" description="TPR" evidence="9">
    <location>
        <begin position="353"/>
        <end position="386"/>
    </location>
</feature>
<dbReference type="PROSITE" id="PS00108">
    <property type="entry name" value="PROTEIN_KINASE_ST"/>
    <property type="match status" value="1"/>
</dbReference>
<evidence type="ECO:0000313" key="12">
    <source>
        <dbReference type="EMBL" id="RCJ31920.1"/>
    </source>
</evidence>